<evidence type="ECO:0000256" key="1">
    <source>
        <dbReference type="ARBA" id="ARBA00008791"/>
    </source>
</evidence>
<keyword evidence="5" id="KW-1185">Reference proteome</keyword>
<name>A0ABU8WAH3_9BURK</name>
<dbReference type="InterPro" id="IPR014729">
    <property type="entry name" value="Rossmann-like_a/b/a_fold"/>
</dbReference>
<dbReference type="RefSeq" id="WP_340367585.1">
    <property type="nucleotide sequence ID" value="NZ_JBBKZV010000036.1"/>
</dbReference>
<evidence type="ECO:0000313" key="4">
    <source>
        <dbReference type="EMBL" id="MEJ8826548.1"/>
    </source>
</evidence>
<comment type="similarity">
    <text evidence="1 2">Belongs to the universal stress protein A family.</text>
</comment>
<dbReference type="PIRSF" id="PIRSF006276">
    <property type="entry name" value="UspA"/>
    <property type="match status" value="1"/>
</dbReference>
<dbReference type="PRINTS" id="PR01438">
    <property type="entry name" value="UNVRSLSTRESS"/>
</dbReference>
<dbReference type="Pfam" id="PF00582">
    <property type="entry name" value="Usp"/>
    <property type="match status" value="1"/>
</dbReference>
<dbReference type="InterPro" id="IPR006016">
    <property type="entry name" value="UspA"/>
</dbReference>
<dbReference type="PANTHER" id="PTHR46268">
    <property type="entry name" value="STRESS RESPONSE PROTEIN NHAX"/>
    <property type="match status" value="1"/>
</dbReference>
<comment type="caution">
    <text evidence="4">The sequence shown here is derived from an EMBL/GenBank/DDBJ whole genome shotgun (WGS) entry which is preliminary data.</text>
</comment>
<evidence type="ECO:0000313" key="5">
    <source>
        <dbReference type="Proteomes" id="UP001363010"/>
    </source>
</evidence>
<evidence type="ECO:0000256" key="2">
    <source>
        <dbReference type="PIRNR" id="PIRNR006276"/>
    </source>
</evidence>
<protein>
    <recommendedName>
        <fullName evidence="2">Universal stress protein</fullName>
    </recommendedName>
</protein>
<dbReference type="PANTHER" id="PTHR46268:SF15">
    <property type="entry name" value="UNIVERSAL STRESS PROTEIN HP_0031"/>
    <property type="match status" value="1"/>
</dbReference>
<dbReference type="InterPro" id="IPR006015">
    <property type="entry name" value="Universal_stress_UspA"/>
</dbReference>
<reference evidence="4 5" key="1">
    <citation type="submission" date="2024-03" db="EMBL/GenBank/DDBJ databases">
        <title>Novel species of the genus Variovorax.</title>
        <authorList>
            <person name="Liu Q."/>
            <person name="Xin Y.-H."/>
        </authorList>
    </citation>
    <scope>NUCLEOTIDE SEQUENCE [LARGE SCALE GENOMIC DNA]</scope>
    <source>
        <strain evidence="4 5">KACC 18501</strain>
    </source>
</reference>
<dbReference type="SUPFAM" id="SSF52402">
    <property type="entry name" value="Adenine nucleotide alpha hydrolases-like"/>
    <property type="match status" value="1"/>
</dbReference>
<proteinExistence type="inferred from homology"/>
<dbReference type="EMBL" id="JBBKZV010000036">
    <property type="protein sequence ID" value="MEJ8826548.1"/>
    <property type="molecule type" value="Genomic_DNA"/>
</dbReference>
<dbReference type="CDD" id="cd00293">
    <property type="entry name" value="USP-like"/>
    <property type="match status" value="1"/>
</dbReference>
<dbReference type="Proteomes" id="UP001363010">
    <property type="component" value="Unassembled WGS sequence"/>
</dbReference>
<feature type="domain" description="UspA" evidence="3">
    <location>
        <begin position="1"/>
        <end position="145"/>
    </location>
</feature>
<gene>
    <name evidence="4" type="ORF">WKW80_31760</name>
</gene>
<dbReference type="Gene3D" id="3.40.50.620">
    <property type="entry name" value="HUPs"/>
    <property type="match status" value="1"/>
</dbReference>
<sequence length="151" mass="16319">MYQHILIPVDGSPTSERGLREAVRLAADQKAKVHLLHVVDDFPLLIQMSSPFSFENLMREARVNGERLLASGRQVAIDAGVQAETALREVTRCRVADVVVDEAGKAGCDLIVMGTHGRRGFSLLGLGSDAERVVRASPVPVLLVRGEADHA</sequence>
<comment type="subcellular location">
    <subcellularLocation>
        <location evidence="2">Cytoplasm</location>
    </subcellularLocation>
</comment>
<keyword evidence="2" id="KW-0963">Cytoplasm</keyword>
<accession>A0ABU8WAH3</accession>
<organism evidence="4 5">
    <name type="scientific">Variovorax humicola</name>
    <dbReference type="NCBI Taxonomy" id="1769758"/>
    <lineage>
        <taxon>Bacteria</taxon>
        <taxon>Pseudomonadati</taxon>
        <taxon>Pseudomonadota</taxon>
        <taxon>Betaproteobacteria</taxon>
        <taxon>Burkholderiales</taxon>
        <taxon>Comamonadaceae</taxon>
        <taxon>Variovorax</taxon>
    </lineage>
</organism>
<evidence type="ECO:0000259" key="3">
    <source>
        <dbReference type="Pfam" id="PF00582"/>
    </source>
</evidence>